<reference evidence="12" key="5">
    <citation type="submission" date="2025-04" db="UniProtKB">
        <authorList>
            <consortium name="RefSeq"/>
        </authorList>
    </citation>
    <scope>IDENTIFICATION</scope>
    <source>
        <strain evidence="12">17A/GY</strain>
        <tissue evidence="12">Liver</tissue>
    </source>
</reference>
<dbReference type="GO" id="GO:0043199">
    <property type="term" value="F:sulfate binding"/>
    <property type="evidence" value="ECO:0007669"/>
    <property type="project" value="Ensembl"/>
</dbReference>
<dbReference type="GO" id="GO:0009617">
    <property type="term" value="P:response to bacterium"/>
    <property type="evidence" value="ECO:0007669"/>
    <property type="project" value="Ensembl"/>
</dbReference>
<feature type="compositionally biased region" description="Polar residues" evidence="6">
    <location>
        <begin position="94"/>
        <end position="113"/>
    </location>
</feature>
<dbReference type="Proteomes" id="UP000694386">
    <property type="component" value="Unplaced"/>
</dbReference>
<reference evidence="8" key="2">
    <citation type="submission" date="2013-03" db="EMBL/GenBank/DDBJ databases">
        <title>Chinese hamster genome sequenced from sorted chromosomes.</title>
        <authorList>
            <person name="Brinkrolf K."/>
            <person name="Rupp O."/>
            <person name="Laux H."/>
            <person name="Kollin F."/>
            <person name="Ernst W."/>
            <person name="Linke B."/>
            <person name="Kofler R."/>
            <person name="Romand S."/>
            <person name="Hesse F."/>
            <person name="Budach W.E."/>
            <person name="Galosy S."/>
            <person name="Muller D."/>
            <person name="Noll T."/>
            <person name="Wienberg J."/>
            <person name="Jostock T."/>
            <person name="Leonard M."/>
            <person name="Grillari J."/>
            <person name="Tauch A."/>
            <person name="Goesmann A."/>
            <person name="Helk B."/>
            <person name="Mott J.E."/>
            <person name="Puehler A."/>
            <person name="Borth N."/>
        </authorList>
    </citation>
    <scope>NUCLEOTIDE SEQUENCE</scope>
    <source>
        <strain evidence="8">17A/GY</strain>
    </source>
</reference>
<feature type="chain" id="PRO_5044538405" description="Glycosylation-dependent cell adhesion molecule 1" evidence="7">
    <location>
        <begin position="19"/>
        <end position="151"/>
    </location>
</feature>
<proteinExistence type="inferred from homology"/>
<evidence type="ECO:0000313" key="11">
    <source>
        <dbReference type="Proteomes" id="UP001108280"/>
    </source>
</evidence>
<dbReference type="OMA" id="SEEETHW"/>
<feature type="compositionally biased region" description="Polar residues" evidence="6">
    <location>
        <begin position="36"/>
        <end position="47"/>
    </location>
</feature>
<evidence type="ECO:0000256" key="6">
    <source>
        <dbReference type="SAM" id="MobiDB-lite"/>
    </source>
</evidence>
<dbReference type="RefSeq" id="XP_035296821.1">
    <property type="nucleotide sequence ID" value="XM_035440930.1"/>
</dbReference>
<dbReference type="GeneTree" id="ENSGT00520000060242"/>
<dbReference type="EMBL" id="KE667953">
    <property type="protein sequence ID" value="ERE84410.1"/>
    <property type="molecule type" value="Genomic_DNA"/>
</dbReference>
<protein>
    <recommendedName>
        <fullName evidence="2">Glycosylation-dependent cell adhesion molecule 1</fullName>
    </recommendedName>
</protein>
<keyword evidence="3" id="KW-0597">Phosphoprotein</keyword>
<reference evidence="11" key="4">
    <citation type="journal article" date="2020" name="Biotechnol. Bioeng.">
        <title>Chromosome-scale scaffolds for the Chinese hamster reference genome assembly to facilitate the study of the CHO epigenome.</title>
        <authorList>
            <person name="Hilliard W."/>
            <person name="MacDonald M."/>
            <person name="Lee K.H."/>
        </authorList>
    </citation>
    <scope>NUCLEOTIDE SEQUENCE [LARGE SCALE GENOMIC DNA]</scope>
    <source>
        <strain evidence="11">17A/GY</strain>
    </source>
</reference>
<dbReference type="OrthoDB" id="9796712at2759"/>
<dbReference type="Proteomes" id="UP000030759">
    <property type="component" value="Unassembled WGS sequence"/>
</dbReference>
<feature type="compositionally biased region" description="Basic and acidic residues" evidence="6">
    <location>
        <begin position="48"/>
        <end position="60"/>
    </location>
</feature>
<reference evidence="9" key="6">
    <citation type="submission" date="2025-05" db="UniProtKB">
        <authorList>
            <consortium name="Ensembl"/>
        </authorList>
    </citation>
    <scope>IDENTIFICATION</scope>
</reference>
<dbReference type="GO" id="GO:0005576">
    <property type="term" value="C:extracellular region"/>
    <property type="evidence" value="ECO:0007669"/>
    <property type="project" value="Ensembl"/>
</dbReference>
<evidence type="ECO:0000256" key="3">
    <source>
        <dbReference type="ARBA" id="ARBA00022553"/>
    </source>
</evidence>
<evidence type="ECO:0000256" key="7">
    <source>
        <dbReference type="SAM" id="SignalP"/>
    </source>
</evidence>
<dbReference type="RefSeq" id="XP_035317229.1">
    <property type="nucleotide sequence ID" value="XM_035461338.1"/>
</dbReference>
<dbReference type="Pfam" id="PF05242">
    <property type="entry name" value="GLYCAM-1"/>
    <property type="match status" value="1"/>
</dbReference>
<dbReference type="InterPro" id="IPR007906">
    <property type="entry name" value="GLYCAM-1"/>
</dbReference>
<feature type="region of interest" description="Disordered" evidence="6">
    <location>
        <begin position="36"/>
        <end position="66"/>
    </location>
</feature>
<name>A0A061IHY1_CRIGR</name>
<evidence type="ECO:0000256" key="4">
    <source>
        <dbReference type="ARBA" id="ARBA00022729"/>
    </source>
</evidence>
<feature type="signal peptide" evidence="7">
    <location>
        <begin position="1"/>
        <end position="18"/>
    </location>
</feature>
<dbReference type="Proteomes" id="UP001108280">
    <property type="component" value="Chromosome 2"/>
</dbReference>
<keyword evidence="11" id="KW-1185">Reference proteome</keyword>
<dbReference type="GeneID" id="100769029"/>
<evidence type="ECO:0000256" key="5">
    <source>
        <dbReference type="ARBA" id="ARBA00023180"/>
    </source>
</evidence>
<dbReference type="AlphaFoldDB" id="A0A061IHY1"/>
<dbReference type="GO" id="GO:0050839">
    <property type="term" value="F:cell adhesion molecule binding"/>
    <property type="evidence" value="ECO:0007669"/>
    <property type="project" value="Ensembl"/>
</dbReference>
<evidence type="ECO:0000313" key="12">
    <source>
        <dbReference type="RefSeq" id="XP_035296821.1"/>
    </source>
</evidence>
<evidence type="ECO:0000256" key="1">
    <source>
        <dbReference type="ARBA" id="ARBA00006292"/>
    </source>
</evidence>
<reference evidence="10" key="1">
    <citation type="journal article" date="2013" name="Nat. Biotechnol.">
        <title>Chinese hamster genome sequenced from sorted chromosomes.</title>
        <authorList>
            <person name="Brinkrolf K."/>
            <person name="Rupp O."/>
            <person name="Laux H."/>
            <person name="Kollin F."/>
            <person name="Ernst W."/>
            <person name="Linke B."/>
            <person name="Kofler R."/>
            <person name="Romand S."/>
            <person name="Hesse F."/>
            <person name="Budach W.E."/>
            <person name="Galosy S."/>
            <person name="Muller D."/>
            <person name="Noll T."/>
            <person name="Wienberg J."/>
            <person name="Jostock T."/>
            <person name="Leonard M."/>
            <person name="Grillari J."/>
            <person name="Tauch A."/>
            <person name="Goesmann A."/>
            <person name="Helk B."/>
            <person name="Mott J.E."/>
            <person name="Puhler A."/>
            <person name="Borth N."/>
        </authorList>
    </citation>
    <scope>NUCLEOTIDE SEQUENCE [LARGE SCALE GENOMIC DNA]</scope>
    <source>
        <strain evidence="10">17A/GY</strain>
    </source>
</reference>
<gene>
    <name evidence="9 12" type="primary">LOC100769029</name>
    <name evidence="8" type="ORF">H671_2g5974</name>
</gene>
<sequence length="151" mass="15661">MKFFTVLLLASLATTSLAVLPGSEDELPMKTQHTAAIPASQSTLTSHTSKESISSKESSKEPSIIGEELVSEDDVVIECAKSKSQMAQAGIKSGISQLEESTGPTSSAETSSEGELIKLSQAMGEKLGKTTGESMSGVEDIIPSASGIEKP</sequence>
<keyword evidence="4 7" id="KW-0732">Signal</keyword>
<keyword evidence="5" id="KW-0325">Glycoprotein</keyword>
<evidence type="ECO:0000256" key="2">
    <source>
        <dbReference type="ARBA" id="ARBA00017339"/>
    </source>
</evidence>
<evidence type="ECO:0000313" key="9">
    <source>
        <dbReference type="Ensembl" id="ENSCGRP00001015994.1"/>
    </source>
</evidence>
<reference evidence="11" key="3">
    <citation type="journal article" date="2018" name="Biotechnol. Bioeng.">
        <title>A reference genome of the Chinese hamster based on a hybrid assembly strategy.</title>
        <authorList>
            <person name="Rupp O."/>
            <person name="MacDonald M.L."/>
            <person name="Li S."/>
            <person name="Dhiman H."/>
            <person name="Polson S."/>
            <person name="Griep S."/>
            <person name="Heffner K."/>
            <person name="Hernandez I."/>
            <person name="Brinkrolf K."/>
            <person name="Jadhav V."/>
            <person name="Samoudi M."/>
            <person name="Hao H."/>
            <person name="Kingham B."/>
            <person name="Goesmann A."/>
            <person name="Betenbaugh M.J."/>
            <person name="Lewis N.E."/>
            <person name="Borth N."/>
            <person name="Lee K.H."/>
        </authorList>
    </citation>
    <scope>NUCLEOTIDE SEQUENCE [LARGE SCALE GENOMIC DNA]</scope>
    <source>
        <strain evidence="11">17A/GY</strain>
    </source>
</reference>
<feature type="region of interest" description="Disordered" evidence="6">
    <location>
        <begin position="90"/>
        <end position="151"/>
    </location>
</feature>
<organism evidence="8 10">
    <name type="scientific">Cricetulus griseus</name>
    <name type="common">Chinese hamster</name>
    <name type="synonym">Cricetulus barabensis griseus</name>
    <dbReference type="NCBI Taxonomy" id="10029"/>
    <lineage>
        <taxon>Eukaryota</taxon>
        <taxon>Metazoa</taxon>
        <taxon>Chordata</taxon>
        <taxon>Craniata</taxon>
        <taxon>Vertebrata</taxon>
        <taxon>Euteleostomi</taxon>
        <taxon>Mammalia</taxon>
        <taxon>Eutheria</taxon>
        <taxon>Euarchontoglires</taxon>
        <taxon>Glires</taxon>
        <taxon>Rodentia</taxon>
        <taxon>Myomorpha</taxon>
        <taxon>Muroidea</taxon>
        <taxon>Cricetidae</taxon>
        <taxon>Cricetinae</taxon>
        <taxon>Cricetulus</taxon>
    </lineage>
</organism>
<evidence type="ECO:0000313" key="8">
    <source>
        <dbReference type="EMBL" id="ERE84410.1"/>
    </source>
</evidence>
<evidence type="ECO:0000313" key="10">
    <source>
        <dbReference type="Proteomes" id="UP000030759"/>
    </source>
</evidence>
<accession>A0A061IHY1</accession>
<dbReference type="Ensembl" id="ENSCGRT00001020238.1">
    <property type="protein sequence ID" value="ENSCGRP00001015994.1"/>
    <property type="gene ID" value="ENSCGRG00001016454.1"/>
</dbReference>
<comment type="similarity">
    <text evidence="1">Belongs to the PP3/GlyCAM-1 family.</text>
</comment>